<protein>
    <submittedName>
        <fullName evidence="1">Uncharacterized protein</fullName>
    </submittedName>
</protein>
<sequence length="216" mass="24217">MSSVHPVTLTASYPFFSVCCCIVFCNLIQFSELDYSYQRASSRACSPIFREAQTVYYSYLSLIRCLVLAQDVGRHGRALHKWARGNRPLTKSGVRFLCALYRVVGLLSRSEQFDSGDRGRLTRSPVTIAVVPASHLDEFSWPSPRSRLLALLVDSGSQCAQMCPDAPNGRRVSGSELLYINNRYRISTGVITVLGEFSSWDRAHAQRTCRRVVGRP</sequence>
<dbReference type="EMBL" id="JH598462">
    <property type="status" value="NOT_ANNOTATED_CDS"/>
    <property type="molecule type" value="Genomic_DNA"/>
</dbReference>
<proteinExistence type="predicted"/>
<reference evidence="2" key="1">
    <citation type="journal article" date="2010" name="Science">
        <title>Signatures of adaptation to obligate biotrophy in the Hyaloperonospora arabidopsidis genome.</title>
        <authorList>
            <person name="Baxter L."/>
            <person name="Tripathy S."/>
            <person name="Ishaque N."/>
            <person name="Boot N."/>
            <person name="Cabral A."/>
            <person name="Kemen E."/>
            <person name="Thines M."/>
            <person name="Ah-Fong A."/>
            <person name="Anderson R."/>
            <person name="Badejoko W."/>
            <person name="Bittner-Eddy P."/>
            <person name="Boore J.L."/>
            <person name="Chibucos M.C."/>
            <person name="Coates M."/>
            <person name="Dehal P."/>
            <person name="Delehaunty K."/>
            <person name="Dong S."/>
            <person name="Downton P."/>
            <person name="Dumas B."/>
            <person name="Fabro G."/>
            <person name="Fronick C."/>
            <person name="Fuerstenberg S.I."/>
            <person name="Fulton L."/>
            <person name="Gaulin E."/>
            <person name="Govers F."/>
            <person name="Hughes L."/>
            <person name="Humphray S."/>
            <person name="Jiang R.H."/>
            <person name="Judelson H."/>
            <person name="Kamoun S."/>
            <person name="Kyung K."/>
            <person name="Meijer H."/>
            <person name="Minx P."/>
            <person name="Morris P."/>
            <person name="Nelson J."/>
            <person name="Phuntumart V."/>
            <person name="Qutob D."/>
            <person name="Rehmany A."/>
            <person name="Rougon-Cardoso A."/>
            <person name="Ryden P."/>
            <person name="Torto-Alalibo T."/>
            <person name="Studholme D."/>
            <person name="Wang Y."/>
            <person name="Win J."/>
            <person name="Wood J."/>
            <person name="Clifton S.W."/>
            <person name="Rogers J."/>
            <person name="Van den Ackerveken G."/>
            <person name="Jones J.D."/>
            <person name="McDowell J.M."/>
            <person name="Beynon J."/>
            <person name="Tyler B.M."/>
        </authorList>
    </citation>
    <scope>NUCLEOTIDE SEQUENCE [LARGE SCALE GENOMIC DNA]</scope>
    <source>
        <strain evidence="2">Emoy2</strain>
    </source>
</reference>
<keyword evidence="2" id="KW-1185">Reference proteome</keyword>
<evidence type="ECO:0000313" key="2">
    <source>
        <dbReference type="Proteomes" id="UP000011713"/>
    </source>
</evidence>
<evidence type="ECO:0000313" key="1">
    <source>
        <dbReference type="EnsemblProtists" id="HpaP808017"/>
    </source>
</evidence>
<dbReference type="HOGENOM" id="CLU_1279807_0_0_1"/>
<dbReference type="AlphaFoldDB" id="M4BNM9"/>
<accession>M4BNM9</accession>
<dbReference type="Proteomes" id="UP000011713">
    <property type="component" value="Unassembled WGS sequence"/>
</dbReference>
<dbReference type="InParanoid" id="M4BNM9"/>
<organism evidence="1 2">
    <name type="scientific">Hyaloperonospora arabidopsidis (strain Emoy2)</name>
    <name type="common">Downy mildew agent</name>
    <name type="synonym">Peronospora arabidopsidis</name>
    <dbReference type="NCBI Taxonomy" id="559515"/>
    <lineage>
        <taxon>Eukaryota</taxon>
        <taxon>Sar</taxon>
        <taxon>Stramenopiles</taxon>
        <taxon>Oomycota</taxon>
        <taxon>Peronosporomycetes</taxon>
        <taxon>Peronosporales</taxon>
        <taxon>Peronosporaceae</taxon>
        <taxon>Hyaloperonospora</taxon>
    </lineage>
</organism>
<dbReference type="VEuPathDB" id="FungiDB:HpaG808017"/>
<dbReference type="EnsemblProtists" id="HpaT808017">
    <property type="protein sequence ID" value="HpaP808017"/>
    <property type="gene ID" value="HpaG808017"/>
</dbReference>
<reference evidence="1" key="2">
    <citation type="submission" date="2015-06" db="UniProtKB">
        <authorList>
            <consortium name="EnsemblProtists"/>
        </authorList>
    </citation>
    <scope>IDENTIFICATION</scope>
    <source>
        <strain evidence="1">Emoy2</strain>
    </source>
</reference>
<name>M4BNM9_HYAAE</name>